<dbReference type="Proteomes" id="UP000663879">
    <property type="component" value="Unassembled WGS sequence"/>
</dbReference>
<organism evidence="2 3">
    <name type="scientific">Brachionus calyciflorus</name>
    <dbReference type="NCBI Taxonomy" id="104777"/>
    <lineage>
        <taxon>Eukaryota</taxon>
        <taxon>Metazoa</taxon>
        <taxon>Spiralia</taxon>
        <taxon>Gnathifera</taxon>
        <taxon>Rotifera</taxon>
        <taxon>Eurotatoria</taxon>
        <taxon>Monogononta</taxon>
        <taxon>Pseudotrocha</taxon>
        <taxon>Ploima</taxon>
        <taxon>Brachionidae</taxon>
        <taxon>Brachionus</taxon>
    </lineage>
</organism>
<evidence type="ECO:0000313" key="3">
    <source>
        <dbReference type="Proteomes" id="UP000663879"/>
    </source>
</evidence>
<reference evidence="2" key="1">
    <citation type="submission" date="2021-02" db="EMBL/GenBank/DDBJ databases">
        <authorList>
            <person name="Nowell W R."/>
        </authorList>
    </citation>
    <scope>NUCLEOTIDE SEQUENCE</scope>
    <source>
        <strain evidence="2">Ploen Becks lab</strain>
    </source>
</reference>
<sequence>MIKIIKVCFLIFILGNAKANDQQYWENVNRLLMAASYLGLDSNALAAQINQRQTDNLQKQTISSTNTENNGLGAFIGSYKENSTEIQKPPESFKPENSNVIEKPENFSNTESQSIFPPQAILPQPLPLSDVKPQVQKPEVALSAENKEPNILDYKPSNMGLYFQNSPLLYAPPQIPQFHPLIFNQPIMPFPFPFHNQFNSFTSPVSIPFPVQNKPIGNTPFSIQQPTYTLSGDTIVENLIGGLNFDCQGKVTGHYRDLKFCDVFHACVFGQRKKTYSCPYVGEAQYFDDSSRRCEFIKKNPLGCASNAYFTTK</sequence>
<feature type="chain" id="PRO_5033021679" description="Chitin-binding type-2 domain-containing protein" evidence="1">
    <location>
        <begin position="20"/>
        <end position="313"/>
    </location>
</feature>
<name>A0A814MBU2_9BILA</name>
<evidence type="ECO:0000256" key="1">
    <source>
        <dbReference type="SAM" id="SignalP"/>
    </source>
</evidence>
<protein>
    <recommendedName>
        <fullName evidence="4">Chitin-binding type-2 domain-containing protein</fullName>
    </recommendedName>
</protein>
<comment type="caution">
    <text evidence="2">The sequence shown here is derived from an EMBL/GenBank/DDBJ whole genome shotgun (WGS) entry which is preliminary data.</text>
</comment>
<feature type="signal peptide" evidence="1">
    <location>
        <begin position="1"/>
        <end position="19"/>
    </location>
</feature>
<keyword evidence="1" id="KW-0732">Signal</keyword>
<dbReference type="OrthoDB" id="10468023at2759"/>
<keyword evidence="3" id="KW-1185">Reference proteome</keyword>
<evidence type="ECO:0008006" key="4">
    <source>
        <dbReference type="Google" id="ProtNLM"/>
    </source>
</evidence>
<proteinExistence type="predicted"/>
<evidence type="ECO:0000313" key="2">
    <source>
        <dbReference type="EMBL" id="CAF1074434.1"/>
    </source>
</evidence>
<dbReference type="EMBL" id="CAJNOC010006283">
    <property type="protein sequence ID" value="CAF1074434.1"/>
    <property type="molecule type" value="Genomic_DNA"/>
</dbReference>
<accession>A0A814MBU2</accession>
<dbReference type="AlphaFoldDB" id="A0A814MBU2"/>
<gene>
    <name evidence="2" type="ORF">OXX778_LOCUS19892</name>
</gene>